<protein>
    <submittedName>
        <fullName evidence="1">Uncharacterized protein</fullName>
    </submittedName>
</protein>
<reference evidence="1 2" key="1">
    <citation type="submission" date="2024-04" db="EMBL/GenBank/DDBJ databases">
        <title>Draft genome sequence of Halopseudomonas sabulinigri NBRC 116187.</title>
        <authorList>
            <person name="Miyakawa T."/>
            <person name="Kusuya Y."/>
            <person name="Miura T."/>
        </authorList>
    </citation>
    <scope>NUCLEOTIDE SEQUENCE [LARGE SCALE GENOMIC DNA]</scope>
    <source>
        <strain evidence="1 2">4NH20-0042</strain>
    </source>
</reference>
<organism evidence="1 2">
    <name type="scientific">Halopseudomonas sabulinigri</name>
    <dbReference type="NCBI Taxonomy" id="472181"/>
    <lineage>
        <taxon>Bacteria</taxon>
        <taxon>Pseudomonadati</taxon>
        <taxon>Pseudomonadota</taxon>
        <taxon>Gammaproteobacteria</taxon>
        <taxon>Pseudomonadales</taxon>
        <taxon>Pseudomonadaceae</taxon>
        <taxon>Halopseudomonas</taxon>
    </lineage>
</organism>
<keyword evidence="2" id="KW-1185">Reference proteome</keyword>
<gene>
    <name evidence="1" type="ORF">NBRC116187_18530</name>
</gene>
<accession>A0ABP9ZPX6</accession>
<name>A0ABP9ZPX6_9GAMM</name>
<dbReference type="EMBL" id="BAABWD010000002">
    <property type="protein sequence ID" value="GAA6131493.1"/>
    <property type="molecule type" value="Genomic_DNA"/>
</dbReference>
<sequence>MLAPDTAGAFSGKSLVLSKYNELPDFPAQTAVNVQFGVVGVLTAISNGNAIIRRNNIQDPALGISRQLAQGMQNSHGFNVTEADDFVALKSDVPELAARYQDYDYVLDVKTLGWSSIYFPTDWDNYRVIYTAHARLISVDSGQVVAEQVCSHVPDYANTNQAPSYVQLENGTGLNATLNKSIEYCVDHIRAAAQLYNAGQADSVAAVE</sequence>
<evidence type="ECO:0000313" key="2">
    <source>
        <dbReference type="Proteomes" id="UP001486808"/>
    </source>
</evidence>
<proteinExistence type="predicted"/>
<dbReference type="Proteomes" id="UP001486808">
    <property type="component" value="Unassembled WGS sequence"/>
</dbReference>
<comment type="caution">
    <text evidence="1">The sequence shown here is derived from an EMBL/GenBank/DDBJ whole genome shotgun (WGS) entry which is preliminary data.</text>
</comment>
<evidence type="ECO:0000313" key="1">
    <source>
        <dbReference type="EMBL" id="GAA6131493.1"/>
    </source>
</evidence>